<evidence type="ECO:0000256" key="1">
    <source>
        <dbReference type="ARBA" id="ARBA00004141"/>
    </source>
</evidence>
<dbReference type="EMBL" id="JOKQ01000002">
    <property type="protein sequence ID" value="KHN70306.1"/>
    <property type="molecule type" value="Genomic_DNA"/>
</dbReference>
<dbReference type="PANTHER" id="PTHR19317">
    <property type="entry name" value="PRENYLATED RAB ACCEPTOR 1-RELATED"/>
    <property type="match status" value="1"/>
</dbReference>
<feature type="transmembrane region" description="Helical" evidence="5">
    <location>
        <begin position="97"/>
        <end position="116"/>
    </location>
</feature>
<sequence length="152" mass="16963">MQGGIEQAKTGFSNATNRQVLREFIDVRNAAVPSDIEDTKKNILHNLDKYQYQYGFIGLIMVALHVLIHPELLTVLACVAAMMYFCRTKLVILEVEIERRSICIAGSVIILIILIIFKEASIGLLAISAFTGILVLLHAAFMREPAECEEEV</sequence>
<comment type="similarity">
    <text evidence="5">Belongs to the PRA1 family.</text>
</comment>
<keyword evidence="2 5" id="KW-0812">Transmembrane</keyword>
<dbReference type="GeneID" id="26261239"/>
<evidence type="ECO:0000256" key="3">
    <source>
        <dbReference type="ARBA" id="ARBA00022989"/>
    </source>
</evidence>
<evidence type="ECO:0000256" key="5">
    <source>
        <dbReference type="RuleBase" id="RU363107"/>
    </source>
</evidence>
<keyword evidence="3 5" id="KW-1133">Transmembrane helix</keyword>
<feature type="transmembrane region" description="Helical" evidence="5">
    <location>
        <begin position="54"/>
        <end position="85"/>
    </location>
</feature>
<dbReference type="InParanoid" id="A0A0B2UGX8"/>
<dbReference type="PANTHER" id="PTHR19317:SF0">
    <property type="entry name" value="PRENYLATED RAB ACCEPTOR PROTEIN 1"/>
    <property type="match status" value="1"/>
</dbReference>
<reference evidence="6 7" key="1">
    <citation type="journal article" date="2014" name="MBio">
        <title>The Ordospora colligata genome; evolution of extreme reduction in microsporidia and host-to-parasite horizontal gene transfer.</title>
        <authorList>
            <person name="Pombert J.-F."/>
            <person name="Haag K.L."/>
            <person name="Beidas S."/>
            <person name="Ebert D."/>
            <person name="Keeling P.J."/>
        </authorList>
    </citation>
    <scope>NUCLEOTIDE SEQUENCE [LARGE SCALE GENOMIC DNA]</scope>
    <source>
        <strain evidence="6 7">OC4</strain>
    </source>
</reference>
<comment type="caution">
    <text evidence="6">The sequence shown here is derived from an EMBL/GenBank/DDBJ whole genome shotgun (WGS) entry which is preliminary data.</text>
</comment>
<organism evidence="6 7">
    <name type="scientific">Ordospora colligata OC4</name>
    <dbReference type="NCBI Taxonomy" id="1354746"/>
    <lineage>
        <taxon>Eukaryota</taxon>
        <taxon>Fungi</taxon>
        <taxon>Fungi incertae sedis</taxon>
        <taxon>Microsporidia</taxon>
        <taxon>Ordosporidae</taxon>
        <taxon>Ordospora</taxon>
    </lineage>
</organism>
<keyword evidence="4 5" id="KW-0472">Membrane</keyword>
<evidence type="ECO:0000313" key="6">
    <source>
        <dbReference type="EMBL" id="KHN70306.1"/>
    </source>
</evidence>
<keyword evidence="7" id="KW-1185">Reference proteome</keyword>
<protein>
    <recommendedName>
        <fullName evidence="5">PRA1 family protein</fullName>
    </recommendedName>
</protein>
<dbReference type="InterPro" id="IPR004895">
    <property type="entry name" value="Prenylated_rab_accept_PRA1"/>
</dbReference>
<dbReference type="VEuPathDB" id="MicrosporidiaDB:M896_021440"/>
<dbReference type="AlphaFoldDB" id="A0A0B2UGX8"/>
<evidence type="ECO:0000313" key="7">
    <source>
        <dbReference type="Proteomes" id="UP000031056"/>
    </source>
</evidence>
<evidence type="ECO:0000256" key="2">
    <source>
        <dbReference type="ARBA" id="ARBA00022692"/>
    </source>
</evidence>
<dbReference type="Pfam" id="PF03208">
    <property type="entry name" value="PRA1"/>
    <property type="match status" value="1"/>
</dbReference>
<dbReference type="RefSeq" id="XP_014564348.1">
    <property type="nucleotide sequence ID" value="XM_014708862.1"/>
</dbReference>
<dbReference type="HOGENOM" id="CLU_1686548_0_0_1"/>
<feature type="transmembrane region" description="Helical" evidence="5">
    <location>
        <begin position="122"/>
        <end position="141"/>
    </location>
</feature>
<dbReference type="STRING" id="1354746.A0A0B2UGX8"/>
<name>A0A0B2UGX8_9MICR</name>
<accession>A0A0B2UGX8</accession>
<dbReference type="GO" id="GO:0016020">
    <property type="term" value="C:membrane"/>
    <property type="evidence" value="ECO:0007669"/>
    <property type="project" value="UniProtKB-SubCell"/>
</dbReference>
<dbReference type="Proteomes" id="UP000031056">
    <property type="component" value="Unassembled WGS sequence"/>
</dbReference>
<evidence type="ECO:0000256" key="4">
    <source>
        <dbReference type="ARBA" id="ARBA00023136"/>
    </source>
</evidence>
<dbReference type="OrthoDB" id="2194493at2759"/>
<dbReference type="GO" id="GO:0005794">
    <property type="term" value="C:Golgi apparatus"/>
    <property type="evidence" value="ECO:0007669"/>
    <property type="project" value="TreeGrafter"/>
</dbReference>
<proteinExistence type="inferred from homology"/>
<comment type="subcellular location">
    <subcellularLocation>
        <location evidence="1 5">Membrane</location>
        <topology evidence="1 5">Multi-pass membrane protein</topology>
    </subcellularLocation>
</comment>
<gene>
    <name evidence="6" type="ORF">M896_021440</name>
</gene>